<feature type="non-terminal residue" evidence="1">
    <location>
        <position position="1"/>
    </location>
</feature>
<evidence type="ECO:0000313" key="2">
    <source>
        <dbReference type="Proteomes" id="UP001549921"/>
    </source>
</evidence>
<sequence length="198" mass="22501">KDGTTPPTPSVQNFKEFVTNMIKDQSSKIQMLLKKIQINAQSVLTKIENMKQDSRNKKKNLGISAFRPFGFLNNNLQYEERQVESPIKKNMDGIEASTEPVAEARSFNTHYGTSSYGVSANANYGHLPTYHHHSIGFDPINIVVSVSLLSFILQALQGLLSRTRLPTAVVEARYLNPVQEWIKKFEEKNSKAEYLKRR</sequence>
<evidence type="ECO:0000313" key="1">
    <source>
        <dbReference type="EMBL" id="KAL0830670.1"/>
    </source>
</evidence>
<accession>A0ABD0SYD3</accession>
<organism evidence="1 2">
    <name type="scientific">Loxostege sticticalis</name>
    <name type="common">Beet webworm moth</name>
    <dbReference type="NCBI Taxonomy" id="481309"/>
    <lineage>
        <taxon>Eukaryota</taxon>
        <taxon>Metazoa</taxon>
        <taxon>Ecdysozoa</taxon>
        <taxon>Arthropoda</taxon>
        <taxon>Hexapoda</taxon>
        <taxon>Insecta</taxon>
        <taxon>Pterygota</taxon>
        <taxon>Neoptera</taxon>
        <taxon>Endopterygota</taxon>
        <taxon>Lepidoptera</taxon>
        <taxon>Glossata</taxon>
        <taxon>Ditrysia</taxon>
        <taxon>Pyraloidea</taxon>
        <taxon>Crambidae</taxon>
        <taxon>Pyraustinae</taxon>
        <taxon>Loxostege</taxon>
    </lineage>
</organism>
<dbReference type="AlphaFoldDB" id="A0ABD0SYD3"/>
<proteinExistence type="predicted"/>
<dbReference type="Proteomes" id="UP001549921">
    <property type="component" value="Unassembled WGS sequence"/>
</dbReference>
<comment type="caution">
    <text evidence="1">The sequence shown here is derived from an EMBL/GenBank/DDBJ whole genome shotgun (WGS) entry which is preliminary data.</text>
</comment>
<dbReference type="EMBL" id="JBEDNZ010000013">
    <property type="protein sequence ID" value="KAL0830670.1"/>
    <property type="molecule type" value="Genomic_DNA"/>
</dbReference>
<name>A0ABD0SYD3_LOXSC</name>
<reference evidence="1 2" key="1">
    <citation type="submission" date="2024-06" db="EMBL/GenBank/DDBJ databases">
        <title>A chromosome-level genome assembly of beet webworm, Loxostege sticticalis.</title>
        <authorList>
            <person name="Zhang Y."/>
        </authorList>
    </citation>
    <scope>NUCLEOTIDE SEQUENCE [LARGE SCALE GENOMIC DNA]</scope>
    <source>
        <strain evidence="1">AQ028</strain>
        <tissue evidence="1">Male pupae</tissue>
    </source>
</reference>
<gene>
    <name evidence="1" type="ORF">ABMA28_002807</name>
</gene>
<feature type="non-terminal residue" evidence="1">
    <location>
        <position position="198"/>
    </location>
</feature>
<protein>
    <submittedName>
        <fullName evidence="1">Uncharacterized protein</fullName>
    </submittedName>
</protein>